<dbReference type="WBParaSite" id="BTMF_0000173801-mRNA-1">
    <property type="protein sequence ID" value="BTMF_0000173801-mRNA-1"/>
    <property type="gene ID" value="BTMF_0000173801"/>
</dbReference>
<accession>A0A0R3Q5Y7</accession>
<gene>
    <name evidence="1" type="ORF">BTMF_LOCUS1070</name>
</gene>
<name>A0A0R3Q5Y7_9BILA</name>
<proteinExistence type="predicted"/>
<protein>
    <submittedName>
        <fullName evidence="1 3">Uncharacterized protein</fullName>
    </submittedName>
</protein>
<sequence>MRRGWSVRANKCICYFYHSRIPVIWYVPVGRYSSYCVTG</sequence>
<dbReference type="EMBL" id="UZAG01000718">
    <property type="protein sequence ID" value="VDO09357.1"/>
    <property type="molecule type" value="Genomic_DNA"/>
</dbReference>
<evidence type="ECO:0000313" key="3">
    <source>
        <dbReference type="WBParaSite" id="BTMF_0000173801-mRNA-1"/>
    </source>
</evidence>
<organism evidence="3">
    <name type="scientific">Brugia timori</name>
    <dbReference type="NCBI Taxonomy" id="42155"/>
    <lineage>
        <taxon>Eukaryota</taxon>
        <taxon>Metazoa</taxon>
        <taxon>Ecdysozoa</taxon>
        <taxon>Nematoda</taxon>
        <taxon>Chromadorea</taxon>
        <taxon>Rhabditida</taxon>
        <taxon>Spirurina</taxon>
        <taxon>Spiruromorpha</taxon>
        <taxon>Filarioidea</taxon>
        <taxon>Onchocercidae</taxon>
        <taxon>Brugia</taxon>
    </lineage>
</organism>
<reference evidence="1 2" key="2">
    <citation type="submission" date="2018-11" db="EMBL/GenBank/DDBJ databases">
        <authorList>
            <consortium name="Pathogen Informatics"/>
        </authorList>
    </citation>
    <scope>NUCLEOTIDE SEQUENCE [LARGE SCALE GENOMIC DNA]</scope>
</reference>
<reference evidence="3" key="1">
    <citation type="submission" date="2017-02" db="UniProtKB">
        <authorList>
            <consortium name="WormBaseParasite"/>
        </authorList>
    </citation>
    <scope>IDENTIFICATION</scope>
</reference>
<evidence type="ECO:0000313" key="2">
    <source>
        <dbReference type="Proteomes" id="UP000280834"/>
    </source>
</evidence>
<dbReference type="Proteomes" id="UP000280834">
    <property type="component" value="Unassembled WGS sequence"/>
</dbReference>
<keyword evidence="2" id="KW-1185">Reference proteome</keyword>
<dbReference type="AlphaFoldDB" id="A0A0R3Q5Y7"/>
<evidence type="ECO:0000313" key="1">
    <source>
        <dbReference type="EMBL" id="VDO09357.1"/>
    </source>
</evidence>